<feature type="chain" id="PRO_5043506446" description="Endoglucanase" evidence="10">
    <location>
        <begin position="26"/>
        <end position="555"/>
    </location>
</feature>
<evidence type="ECO:0000256" key="3">
    <source>
        <dbReference type="ARBA" id="ARBA00022801"/>
    </source>
</evidence>
<comment type="similarity">
    <text evidence="8">Belongs to the glycosyl hydrolase 5 (cellulase A) family.</text>
</comment>
<evidence type="ECO:0000256" key="10">
    <source>
        <dbReference type="SAM" id="SignalP"/>
    </source>
</evidence>
<evidence type="ECO:0000256" key="4">
    <source>
        <dbReference type="ARBA" id="ARBA00023001"/>
    </source>
</evidence>
<dbReference type="EMBL" id="BAABLX010000009">
    <property type="protein sequence ID" value="GAA4937675.1"/>
    <property type="molecule type" value="Genomic_DNA"/>
</dbReference>
<dbReference type="InterPro" id="IPR012291">
    <property type="entry name" value="CBM2_carb-bd_dom_sf"/>
</dbReference>
<comment type="caution">
    <text evidence="12">The sequence shown here is derived from an EMBL/GenBank/DDBJ whole genome shotgun (WGS) entry which is preliminary data.</text>
</comment>
<gene>
    <name evidence="12" type="ORF">GCM10025791_14280</name>
</gene>
<evidence type="ECO:0000256" key="8">
    <source>
        <dbReference type="RuleBase" id="RU361153"/>
    </source>
</evidence>
<dbReference type="RefSeq" id="WP_345419318.1">
    <property type="nucleotide sequence ID" value="NZ_AP031496.1"/>
</dbReference>
<accession>A0AAV3U0I0</accession>
<keyword evidence="13" id="KW-1185">Reference proteome</keyword>
<protein>
    <recommendedName>
        <fullName evidence="8">Endoglucanase</fullName>
        <ecNumber evidence="8">3.2.1.4</ecNumber>
    </recommendedName>
</protein>
<feature type="compositionally biased region" description="Gly residues" evidence="9">
    <location>
        <begin position="330"/>
        <end position="352"/>
    </location>
</feature>
<dbReference type="InterPro" id="IPR001547">
    <property type="entry name" value="Glyco_hydro_5"/>
</dbReference>
<dbReference type="InterPro" id="IPR018087">
    <property type="entry name" value="Glyco_hydro_5_CS"/>
</dbReference>
<dbReference type="PANTHER" id="PTHR34142:SF1">
    <property type="entry name" value="GLYCOSIDE HYDROLASE FAMILY 5 DOMAIN-CONTAINING PROTEIN"/>
    <property type="match status" value="1"/>
</dbReference>
<evidence type="ECO:0000313" key="12">
    <source>
        <dbReference type="EMBL" id="GAA4937675.1"/>
    </source>
</evidence>
<dbReference type="Gene3D" id="2.60.40.290">
    <property type="match status" value="2"/>
</dbReference>
<evidence type="ECO:0000256" key="9">
    <source>
        <dbReference type="SAM" id="MobiDB-lite"/>
    </source>
</evidence>
<comment type="catalytic activity">
    <reaction evidence="1 8">
        <text>Endohydrolysis of (1-&gt;4)-beta-D-glucosidic linkages in cellulose, lichenin and cereal beta-D-glucans.</text>
        <dbReference type="EC" id="3.2.1.4"/>
    </reaction>
</comment>
<dbReference type="AlphaFoldDB" id="A0AAV3U0I0"/>
<feature type="domain" description="CBM2" evidence="11">
    <location>
        <begin position="352"/>
        <end position="454"/>
    </location>
</feature>
<keyword evidence="4 8" id="KW-0136">Cellulose degradation</keyword>
<dbReference type="PROSITE" id="PS51173">
    <property type="entry name" value="CBM2"/>
    <property type="match status" value="2"/>
</dbReference>
<evidence type="ECO:0000259" key="11">
    <source>
        <dbReference type="PROSITE" id="PS51173"/>
    </source>
</evidence>
<dbReference type="Pfam" id="PF00150">
    <property type="entry name" value="Cellulase"/>
    <property type="match status" value="1"/>
</dbReference>
<dbReference type="InterPro" id="IPR001919">
    <property type="entry name" value="CBD2"/>
</dbReference>
<evidence type="ECO:0000256" key="2">
    <source>
        <dbReference type="ARBA" id="ARBA00022729"/>
    </source>
</evidence>
<reference evidence="13" key="1">
    <citation type="journal article" date="2019" name="Int. J. Syst. Evol. Microbiol.">
        <title>The Global Catalogue of Microorganisms (GCM) 10K type strain sequencing project: providing services to taxonomists for standard genome sequencing and annotation.</title>
        <authorList>
            <consortium name="The Broad Institute Genomics Platform"/>
            <consortium name="The Broad Institute Genome Sequencing Center for Infectious Disease"/>
            <person name="Wu L."/>
            <person name="Ma J."/>
        </authorList>
    </citation>
    <scope>NUCLEOTIDE SEQUENCE [LARGE SCALE GENOMIC DNA]</scope>
    <source>
        <strain evidence="13">JCM 19134</strain>
    </source>
</reference>
<organism evidence="12 13">
    <name type="scientific">Halioxenophilus aromaticivorans</name>
    <dbReference type="NCBI Taxonomy" id="1306992"/>
    <lineage>
        <taxon>Bacteria</taxon>
        <taxon>Pseudomonadati</taxon>
        <taxon>Pseudomonadota</taxon>
        <taxon>Gammaproteobacteria</taxon>
        <taxon>Alteromonadales</taxon>
        <taxon>Alteromonadaceae</taxon>
        <taxon>Halioxenophilus</taxon>
    </lineage>
</organism>
<keyword evidence="2 10" id="KW-0732">Signal</keyword>
<dbReference type="PROSITE" id="PS00659">
    <property type="entry name" value="GLYCOSYL_HYDROL_F5"/>
    <property type="match status" value="1"/>
</dbReference>
<dbReference type="InterPro" id="IPR017853">
    <property type="entry name" value="GH"/>
</dbReference>
<keyword evidence="3 8" id="KW-0378">Hydrolase</keyword>
<dbReference type="SUPFAM" id="SSF49384">
    <property type="entry name" value="Carbohydrate-binding domain"/>
    <property type="match status" value="2"/>
</dbReference>
<dbReference type="PANTHER" id="PTHR34142">
    <property type="entry name" value="ENDO-BETA-1,4-GLUCANASE A"/>
    <property type="match status" value="1"/>
</dbReference>
<keyword evidence="5 8" id="KW-0119">Carbohydrate metabolism</keyword>
<evidence type="ECO:0000256" key="6">
    <source>
        <dbReference type="ARBA" id="ARBA00023295"/>
    </source>
</evidence>
<dbReference type="SMART" id="SM00637">
    <property type="entry name" value="CBD_II"/>
    <property type="match status" value="2"/>
</dbReference>
<dbReference type="Gene3D" id="3.20.20.80">
    <property type="entry name" value="Glycosidases"/>
    <property type="match status" value="1"/>
</dbReference>
<feature type="signal peptide" evidence="10">
    <location>
        <begin position="1"/>
        <end position="25"/>
    </location>
</feature>
<name>A0AAV3U0I0_9ALTE</name>
<dbReference type="Pfam" id="PF00553">
    <property type="entry name" value="CBM_2"/>
    <property type="match status" value="2"/>
</dbReference>
<feature type="domain" description="CBM2" evidence="11">
    <location>
        <begin position="467"/>
        <end position="555"/>
    </location>
</feature>
<dbReference type="SUPFAM" id="SSF51445">
    <property type="entry name" value="(Trans)glycosidases"/>
    <property type="match status" value="1"/>
</dbReference>
<keyword evidence="6 8" id="KW-0326">Glycosidase</keyword>
<evidence type="ECO:0000313" key="13">
    <source>
        <dbReference type="Proteomes" id="UP001409585"/>
    </source>
</evidence>
<dbReference type="GO" id="GO:0030245">
    <property type="term" value="P:cellulose catabolic process"/>
    <property type="evidence" value="ECO:0007669"/>
    <property type="project" value="UniProtKB-KW"/>
</dbReference>
<dbReference type="GO" id="GO:0030247">
    <property type="term" value="F:polysaccharide binding"/>
    <property type="evidence" value="ECO:0007669"/>
    <property type="project" value="UniProtKB-UniRule"/>
</dbReference>
<proteinExistence type="inferred from homology"/>
<dbReference type="InterPro" id="IPR008965">
    <property type="entry name" value="CBM2/CBM3_carb-bd_dom_sf"/>
</dbReference>
<dbReference type="EC" id="3.2.1.4" evidence="8"/>
<feature type="region of interest" description="Disordered" evidence="9">
    <location>
        <begin position="327"/>
        <end position="358"/>
    </location>
</feature>
<keyword evidence="7 8" id="KW-0624">Polysaccharide degradation</keyword>
<evidence type="ECO:0000256" key="1">
    <source>
        <dbReference type="ARBA" id="ARBA00000966"/>
    </source>
</evidence>
<evidence type="ECO:0000256" key="7">
    <source>
        <dbReference type="ARBA" id="ARBA00023326"/>
    </source>
</evidence>
<dbReference type="Proteomes" id="UP001409585">
    <property type="component" value="Unassembled WGS sequence"/>
</dbReference>
<evidence type="ECO:0000256" key="5">
    <source>
        <dbReference type="ARBA" id="ARBA00023277"/>
    </source>
</evidence>
<sequence length="555" mass="58746">MLFGKERRRTFGLAALAFLTLPVNADVPPLSVSGNQVLSGGEVASFAGNSFFWSNTGWQQEKMYNSAVVQWLKQDWNTKIVRVALGADEGGSYLEDPVGNLQRIQTVVDAAIDNDLYVIIDFHSHHAEDKKDVAINFFTQMAERYGDNNHVIYEIYNEPLQVSWSQVIKPYAQDVISAIRAIDPDNLIVVGTPTWSQDVDVASQDPIDGTNIAYALHFYAGTHGQFLRDKAQTALNNGVALMVTEWGAVNADGNGGVAQASVNEWMSFLSANNLSHVNWAVSDKNEGASIIYPGASPTGNWSAADLTPSGTVVKGIISNWAGAGDDNGDNGAGGNGGGAGTGGGGDNGGGDNGDPEADVTCEHLLVSQWHGGFQGAVRITNHSSSPINGWQVHWNYSDNTIITNSWGGNVSGSYSASNVDWNATVAPQQSVEVGFIASGSGNVSEVTGEICGAATGGGNEEVDDDLPATDKEAESAVQRDITNDWGSGYCADVTVSNPSSAPLIWSIELPVDGVVDNAWNTTWSQNGSLLLASGVDWNAELAAGEQTQFGYCAHY</sequence>
<dbReference type="GO" id="GO:0008810">
    <property type="term" value="F:cellulase activity"/>
    <property type="evidence" value="ECO:0007669"/>
    <property type="project" value="UniProtKB-EC"/>
</dbReference>